<reference evidence="17" key="3">
    <citation type="submission" date="2025-09" db="UniProtKB">
        <authorList>
            <consortium name="Ensembl"/>
        </authorList>
    </citation>
    <scope>IDENTIFICATION</scope>
</reference>
<evidence type="ECO:0000256" key="11">
    <source>
        <dbReference type="ARBA" id="ARBA00044000"/>
    </source>
</evidence>
<keyword evidence="2" id="KW-0964">Secreted</keyword>
<dbReference type="SUPFAM" id="SSF53300">
    <property type="entry name" value="vWA-like"/>
    <property type="match status" value="9"/>
</dbReference>
<sequence>MKILLIIFVPLFWTKTLSYQSPGPGPEYADVVFLVDSSDHLGIKSFPFVKAFINKMISSLPIEADKYHVGLAQYSDGLHREFLLSTFKSRGPMLNHLKKNYGFLGGSLRIGKALQEVHRAYFSSGRDRKQFPPILVVLASAESEDAVEEAAAALRKDGVRIVSVGMQGASEKTLKAMATGQFHYSLRTVRDLSTFSQNMMQILKDAAQYKDGAAHSDIEVPFPRACKKDSIADLMFLVDEAVGTTENLRLLQNFLKNITSSMDVQDNCLRLGLMSYSDRVKTFSLLSSSTTQSEFQQQIQKLSLRAGRSIAGAAIEQLRREGFSASHGSRRAQGVPQIAVLVTDRPSDDSVREVALDLRLQDVTVLAVGIEGANKTQLEEIVSYPPQQTISMLRSYADLDNYSKKFLKKLQNEIWSQISTRAEQMELDKTGCLDTKEADLYFLIDGSSSIQKKHFEQIKEFMLAVIRMFSIGPDKVRVGAVQYSHKKKVEFDINDYLNDMKLRKAVFNIKQLKGSTLTGAALDFMLPLVRKGRKQRTNEAPCHLIVLTDGMSGDAVLEPAERLRAENITIHAIGIGKANRTQLQQIAREEERVSFGQNFDSLKSIKNEVVHSICTEKGCESMKADIMFLVDSSGSIGPENFEKMKTFMKNLLDKIQIGGDRSRVGVVQFSDYSKEEFQLDKYFTQKEISDAIDSMTPISQGTLTGSAITFVDPYFTESKGGRPVVKKFLILITDGEAQDDVRDPAKALRDKGVVIFSVGVYGANRTQLEEISGDGSLIFHVENFDDLKAIESKLIFRVCALHDCKRIQQLDVVFVLDHSGSINAEDQENMINLTIHLVKKSDVGLDRVRFGALRYSDDPEVLFYLNKYSSGPAIVEHLRRRRDTAGRTYTAKALERANDLFTEEHGSRIKQNVRQMLIVITDGVSHDRNKLGEAASKLRNKGVIIYAVGVGAADQVELETMAGDKNYTIHVSGFDKLKDIYLPLQDSMCNNSQEVCNIPEADVIFFCDGSDFVSDSDFVTMTTFLSDLIDNFDIPSQRMKIGMAQFGSRYQEIIELQNSLTKTEWKSRIQAITKSKGRPRIDLALRQVSVMFEPSAGGRKNAGVPQTLVVITSGAPRYDVSKAVEALREAGICILALGIGDVYKEQLLPITGSSEKIITFQDFDKLKNVDVKKRMVREICKSCGKTNCFLDIVVGFDISTHLPGQPLFHGHPRLESYLPGILEDITSIRGVSCGAGAEVQVSMAFKVNSGQNAPAKFQIYQQTIFDSLLQVTVNGPTHLNAQFLQSMWDTFENVSTSQGQVLLIFSDGLGGESKMMLEDQSDRLREAGLDALLVVSLNATAHDEFSSFEFGKGFDYRTHLTIGMKELGSMLSQYLGNIAERTCCCKFCKCAGIPGPQGIRGPQASQGFPGMKGSRGHRGEEGEPGTRGEIGPQGSRGGAGCPGQQGQKGARGFSGYKGEHGEDGVDGLDGEEGFHGLPGKKGEKGDAGSQGSPGSRGPPGGYGEKGFPGDPGNPGQSNNIKGQKGSKGEQGRQGRTGQKGTQGSPSSRGSRGREGQRGVQGALGEPGMPGPQGASGAEGLQGSQGASGPPGRKGEKGNEGHKGPQGAPGPAGDKGSVGRPGLLGKKGEPGIPGDPGPVGQVGRRGKQGDYGIPGYGPVGRKGVKGPRGFPGDMGQKGDAGDPGIPGGPGPKGFRGLTLTVGLKGEAGSPGRPGPPGRRGPKGMAGQPVHSVCISLFTPTQNAAHSLGNEYGHLEITMLMFLVFSLLFHIQQCDLIQFMRDHSPCWEEKCPVYPTELVFALDQSNDITEQRFNEMRDIITSVVGDLHIRESNCPVGARVVVLSYSSGTSYLIRGSDYRSKKQLLQLLSQIKYQNSGEVRDIGNAMRFVARNIFKRTSAGVNVQRVAVFFSNGQAASRSSVITATMEFSALDISPAVFAYNEKVYLDEAFGFDNTGTFQVLSVPPNGEYAPLERLQRCTLCYDKCFPNTCKKEIVLPENSYMDVAFLLDNSRNIASDEFKDVKALVGSMLDNFDIASDPMVSDSGDRIALLSYSPWDRREKNVVKTEFEFTTYNSQALMKRHIETNLQQLNGEATIGHALLWAVENLFPATPKLRKYRVIFVVSAGENRERKEFLKKMALRAKCQGYVIFVISLGLTPEEDMKELASHPLDHHLIQLGRIHKPNLDYVVKFLKPFVYSVRRKSLFFFFWSLCFNKLVFVNSIDNPRYPCIYSLPKYMNEVVKG</sequence>
<dbReference type="FunFam" id="3.40.50.410:FF:000044">
    <property type="entry name" value="Collagen type VI alpha 6 chain"/>
    <property type="match status" value="1"/>
</dbReference>
<feature type="signal peptide" evidence="15">
    <location>
        <begin position="1"/>
        <end position="18"/>
    </location>
</feature>
<comment type="function">
    <text evidence="10">Collagen VI acts as a cell-binding protein.</text>
</comment>
<feature type="compositionally biased region" description="Gly residues" evidence="14">
    <location>
        <begin position="1683"/>
        <end position="1692"/>
    </location>
</feature>
<evidence type="ECO:0000256" key="3">
    <source>
        <dbReference type="ARBA" id="ARBA00022530"/>
    </source>
</evidence>
<reference evidence="17 18" key="1">
    <citation type="submission" date="2016-04" db="EMBL/GenBank/DDBJ databases">
        <title>Polished mammalian reference genomes with single-molecule sequencing and chromosome conformation capture applied to the Capra hircus genome.</title>
        <authorList>
            <person name="Bickhart D.M."/>
            <person name="Koren S."/>
            <person name="Rosen B."/>
            <person name="Hastie A."/>
            <person name="Liachko I."/>
            <person name="Sullivan S.T."/>
            <person name="Burton J."/>
            <person name="Sayre B.L."/>
            <person name="Huson H.J."/>
            <person name="Lee J."/>
            <person name="Lam E."/>
            <person name="Kelley C.M."/>
            <person name="Hutchison J.L."/>
            <person name="Zhou Y."/>
            <person name="Sun J."/>
            <person name="Crisa A."/>
            <person name="Schwartz J.C."/>
            <person name="Hammond J.A."/>
            <person name="Schroeder S.G."/>
            <person name="Liu G.E."/>
            <person name="Dunham M."/>
            <person name="Shendure J."/>
            <person name="Sonstegard T.S."/>
            <person name="Phillippy A.M."/>
            <person name="Van Tassell C.P."/>
            <person name="Smith T.P."/>
        </authorList>
    </citation>
    <scope>NUCLEOTIDE SEQUENCE [LARGE SCALE GENOMIC DNA]</scope>
</reference>
<evidence type="ECO:0000256" key="1">
    <source>
        <dbReference type="ARBA" id="ARBA00004498"/>
    </source>
</evidence>
<dbReference type="PANTHER" id="PTHR24020:SF90">
    <property type="entry name" value="COLLAGEN ALPHA-1(XXI) CHAIN"/>
    <property type="match status" value="1"/>
</dbReference>
<dbReference type="PANTHER" id="PTHR24020">
    <property type="entry name" value="COLLAGEN ALPHA"/>
    <property type="match status" value="1"/>
</dbReference>
<evidence type="ECO:0000256" key="7">
    <source>
        <dbReference type="ARBA" id="ARBA00023119"/>
    </source>
</evidence>
<evidence type="ECO:0000256" key="14">
    <source>
        <dbReference type="SAM" id="MobiDB-lite"/>
    </source>
</evidence>
<dbReference type="Bgee" id="ENSCHIG00000010899">
    <property type="expression patterns" value="Expressed in liver and 9 other cell types or tissues"/>
</dbReference>
<dbReference type="PROSITE" id="PS50234">
    <property type="entry name" value="VWFA"/>
    <property type="match status" value="8"/>
</dbReference>
<keyword evidence="6" id="KW-0130">Cell adhesion</keyword>
<feature type="domain" description="VWFA" evidence="16">
    <location>
        <begin position="1002"/>
        <end position="1179"/>
    </location>
</feature>
<dbReference type="SMART" id="SM00327">
    <property type="entry name" value="VWA"/>
    <property type="match status" value="8"/>
</dbReference>
<feature type="domain" description="VWFA" evidence="16">
    <location>
        <begin position="811"/>
        <end position="988"/>
    </location>
</feature>
<evidence type="ECO:0000313" key="17">
    <source>
        <dbReference type="Ensembl" id="ENSCHIP00000007371.1"/>
    </source>
</evidence>
<keyword evidence="18" id="KW-1185">Reference proteome</keyword>
<reference evidence="17" key="2">
    <citation type="submission" date="2025-08" db="UniProtKB">
        <authorList>
            <consortium name="Ensembl"/>
        </authorList>
    </citation>
    <scope>IDENTIFICATION</scope>
</reference>
<feature type="domain" description="VWFA" evidence="16">
    <location>
        <begin position="2001"/>
        <end position="2190"/>
    </location>
</feature>
<dbReference type="GeneTree" id="ENSGT00940000162990"/>
<evidence type="ECO:0000256" key="5">
    <source>
        <dbReference type="ARBA" id="ARBA00022737"/>
    </source>
</evidence>
<evidence type="ECO:0000313" key="18">
    <source>
        <dbReference type="Proteomes" id="UP000291000"/>
    </source>
</evidence>
<evidence type="ECO:0000256" key="9">
    <source>
        <dbReference type="ARBA" id="ARBA00023278"/>
    </source>
</evidence>
<feature type="chain" id="PRO_5019529556" description="Collagen alpha-5(VI) chain" evidence="15">
    <location>
        <begin position="19"/>
        <end position="2241"/>
    </location>
</feature>
<dbReference type="CDD" id="cd01472">
    <property type="entry name" value="vWA_collagen"/>
    <property type="match status" value="2"/>
</dbReference>
<feature type="compositionally biased region" description="Low complexity" evidence="14">
    <location>
        <begin position="1533"/>
        <end position="1549"/>
    </location>
</feature>
<keyword evidence="5" id="KW-0677">Repeat</keyword>
<feature type="compositionally biased region" description="Gly residues" evidence="14">
    <location>
        <begin position="1497"/>
        <end position="1506"/>
    </location>
</feature>
<protein>
    <recommendedName>
        <fullName evidence="12">Collagen alpha-5(VI) chain</fullName>
    </recommendedName>
    <alternativeName>
        <fullName evidence="13">Collagen alpha-1(XXIX) chain</fullName>
    </alternativeName>
</protein>
<dbReference type="InterPro" id="IPR036465">
    <property type="entry name" value="vWFA_dom_sf"/>
</dbReference>
<dbReference type="Proteomes" id="UP000291000">
    <property type="component" value="Chromosome 1"/>
</dbReference>
<name>A0A452E5V7_CAPHI</name>
<feature type="compositionally biased region" description="Basic and acidic residues" evidence="14">
    <location>
        <begin position="1592"/>
        <end position="1602"/>
    </location>
</feature>
<proteinExistence type="inferred from homology"/>
<feature type="region of interest" description="Disordered" evidence="14">
    <location>
        <begin position="1398"/>
        <end position="1724"/>
    </location>
</feature>
<dbReference type="InterPro" id="IPR002035">
    <property type="entry name" value="VWF_A"/>
</dbReference>
<feature type="compositionally biased region" description="Gly residues" evidence="14">
    <location>
        <begin position="1434"/>
        <end position="1443"/>
    </location>
</feature>
<dbReference type="FunFam" id="3.40.50.410:FF:000082">
    <property type="entry name" value="Collagen type VI alpha 5 chain"/>
    <property type="match status" value="1"/>
</dbReference>
<dbReference type="PRINTS" id="PR00453">
    <property type="entry name" value="VWFADOMAIN"/>
</dbReference>
<dbReference type="EMBL" id="LWLT01000001">
    <property type="status" value="NOT_ANNOTATED_CDS"/>
    <property type="molecule type" value="Genomic_DNA"/>
</dbReference>
<comment type="similarity">
    <text evidence="11">Belongs to the type VI collagen family.</text>
</comment>
<feature type="domain" description="VWFA" evidence="16">
    <location>
        <begin position="30"/>
        <end position="203"/>
    </location>
</feature>
<comment type="subcellular location">
    <subcellularLocation>
        <location evidence="1">Secreted</location>
        <location evidence="1">Extracellular space</location>
        <location evidence="1">Extracellular matrix</location>
    </subcellularLocation>
</comment>
<evidence type="ECO:0000256" key="15">
    <source>
        <dbReference type="SAM" id="SignalP"/>
    </source>
</evidence>
<keyword evidence="3" id="KW-0272">Extracellular matrix</keyword>
<keyword evidence="8" id="KW-0325">Glycoprotein</keyword>
<evidence type="ECO:0000256" key="13">
    <source>
        <dbReference type="ARBA" id="ARBA00080704"/>
    </source>
</evidence>
<dbReference type="FunFam" id="3.40.50.410:FF:000004">
    <property type="entry name" value="collagen alpha-6(VI) chain"/>
    <property type="match status" value="2"/>
</dbReference>
<dbReference type="Pfam" id="PF00092">
    <property type="entry name" value="VWA"/>
    <property type="match status" value="8"/>
</dbReference>
<dbReference type="STRING" id="9925.ENSCHIP00000007371"/>
<keyword evidence="4 15" id="KW-0732">Signal</keyword>
<dbReference type="FunFam" id="3.40.50.410:FF:000003">
    <property type="entry name" value="Collagen type VI alpha 3 chain"/>
    <property type="match status" value="2"/>
</dbReference>
<dbReference type="CDD" id="cd01450">
    <property type="entry name" value="vWFA_subfamily_ECM"/>
    <property type="match status" value="4"/>
</dbReference>
<evidence type="ECO:0000256" key="8">
    <source>
        <dbReference type="ARBA" id="ARBA00023180"/>
    </source>
</evidence>
<dbReference type="FunFam" id="3.40.50.410:FF:000016">
    <property type="entry name" value="Collagen type VI alpha 3 chain"/>
    <property type="match status" value="1"/>
</dbReference>
<dbReference type="Pfam" id="PF01391">
    <property type="entry name" value="Collagen"/>
    <property type="match status" value="2"/>
</dbReference>
<dbReference type="GO" id="GO:0005589">
    <property type="term" value="C:collagen type VI trimer"/>
    <property type="evidence" value="ECO:0007669"/>
    <property type="project" value="UniProtKB-ARBA"/>
</dbReference>
<dbReference type="InterPro" id="IPR050525">
    <property type="entry name" value="ECM_Assembly_Org"/>
</dbReference>
<evidence type="ECO:0000256" key="4">
    <source>
        <dbReference type="ARBA" id="ARBA00022729"/>
    </source>
</evidence>
<evidence type="ECO:0000256" key="10">
    <source>
        <dbReference type="ARBA" id="ARBA00043858"/>
    </source>
</evidence>
<gene>
    <name evidence="17" type="primary">COL6A5</name>
</gene>
<accession>A0A452E5V7</accession>
<keyword evidence="9" id="KW-0379">Hydroxylation</keyword>
<dbReference type="Ensembl" id="ENSCHIT00000015112.1">
    <property type="protein sequence ID" value="ENSCHIP00000007371.1"/>
    <property type="gene ID" value="ENSCHIG00000010899.1"/>
</dbReference>
<feature type="compositionally biased region" description="Basic and acidic residues" evidence="14">
    <location>
        <begin position="1417"/>
        <end position="1426"/>
    </location>
</feature>
<keyword evidence="7" id="KW-0176">Collagen</keyword>
<dbReference type="Gene3D" id="3.40.50.410">
    <property type="entry name" value="von Willebrand factor, type A domain"/>
    <property type="match status" value="8"/>
</dbReference>
<dbReference type="FunFam" id="3.40.50.410:FF:000021">
    <property type="entry name" value="Collagen, type VI, alpha 3"/>
    <property type="match status" value="1"/>
</dbReference>
<dbReference type="InterPro" id="IPR008160">
    <property type="entry name" value="Collagen"/>
</dbReference>
<dbReference type="GO" id="GO:0007155">
    <property type="term" value="P:cell adhesion"/>
    <property type="evidence" value="ECO:0007669"/>
    <property type="project" value="UniProtKB-KW"/>
</dbReference>
<dbReference type="SMR" id="A0A452E5V7"/>
<organism evidence="17 18">
    <name type="scientific">Capra hircus</name>
    <name type="common">Goat</name>
    <dbReference type="NCBI Taxonomy" id="9925"/>
    <lineage>
        <taxon>Eukaryota</taxon>
        <taxon>Metazoa</taxon>
        <taxon>Chordata</taxon>
        <taxon>Craniata</taxon>
        <taxon>Vertebrata</taxon>
        <taxon>Euteleostomi</taxon>
        <taxon>Mammalia</taxon>
        <taxon>Eutheria</taxon>
        <taxon>Laurasiatheria</taxon>
        <taxon>Artiodactyla</taxon>
        <taxon>Ruminantia</taxon>
        <taxon>Pecora</taxon>
        <taxon>Bovidae</taxon>
        <taxon>Caprinae</taxon>
        <taxon>Capra</taxon>
    </lineage>
</organism>
<feature type="domain" description="VWFA" evidence="16">
    <location>
        <begin position="439"/>
        <end position="609"/>
    </location>
</feature>
<evidence type="ECO:0000259" key="16">
    <source>
        <dbReference type="PROSITE" id="PS50234"/>
    </source>
</evidence>
<feature type="domain" description="VWFA" evidence="16">
    <location>
        <begin position="625"/>
        <end position="794"/>
    </location>
</feature>
<evidence type="ECO:0000256" key="6">
    <source>
        <dbReference type="ARBA" id="ARBA00022889"/>
    </source>
</evidence>
<evidence type="ECO:0000256" key="12">
    <source>
        <dbReference type="ARBA" id="ARBA00071949"/>
    </source>
</evidence>
<feature type="domain" description="VWFA" evidence="16">
    <location>
        <begin position="1795"/>
        <end position="1946"/>
    </location>
</feature>
<evidence type="ECO:0000256" key="2">
    <source>
        <dbReference type="ARBA" id="ARBA00022525"/>
    </source>
</evidence>
<feature type="domain" description="VWFA" evidence="16">
    <location>
        <begin position="233"/>
        <end position="414"/>
    </location>
</feature>